<comment type="caution">
    <text evidence="2">The sequence shown here is derived from an EMBL/GenBank/DDBJ whole genome shotgun (WGS) entry which is preliminary data.</text>
</comment>
<dbReference type="InterPro" id="IPR006311">
    <property type="entry name" value="TAT_signal"/>
</dbReference>
<evidence type="ECO:0000313" key="3">
    <source>
        <dbReference type="Proteomes" id="UP000435802"/>
    </source>
</evidence>
<dbReference type="Pfam" id="PF07969">
    <property type="entry name" value="Amidohydro_3"/>
    <property type="match status" value="1"/>
</dbReference>
<reference evidence="2 3" key="1">
    <citation type="submission" date="2019-12" db="EMBL/GenBank/DDBJ databases">
        <title>Shinella kummerowiae sp. nov., a symbiotic bacterium isolated from root nodules of the herbal legume Kummerowia stipulacea.</title>
        <authorList>
            <person name="Gao J."/>
        </authorList>
    </citation>
    <scope>NUCLEOTIDE SEQUENCE [LARGE SCALE GENOMIC DNA]</scope>
    <source>
        <strain evidence="2 3">CCBAU 25048</strain>
    </source>
</reference>
<sequence>MHHDEETTLQHAVSQSRRTFLSRTGQLTTAAAVAGLTGMSHEAAAQTTADKEDATVTDVKDTHYLLADVRLEDGFEKDGDVVVATRTALYTLEIRDGKIAALHAAGATLPVDLPTYQANGQLALPTMRDMHIHLDKTFYGGPWQAPLPRQGKTIMDMIALEEKLLPKLLPTSVERAEGLIALLQSKGSTVARSHCNIDPVSGLKSLEHLKIALEKHEDDFVCEIVAFPQHGLLHSKVDGLMREAMQMGVDYVGGLDPTNVDSAMEKSLDAMFQIALDLNKGVDIHLHETSPAGVAAVNYMIDTVEKNPALKGKVTISHAFALTTLSPEQLEETAGRLAANGMTIASTVPIGGLMMPLPKLTEKGVFVMTGTDSVIDHWSPFGSGDMLEKAYLYAQLYRGSDEYHLSRALAISTGGILPLDKDGNRAWPKAGDEAGFTLAGASCSAEAVARVSPRSATFHRGRLVSGGVGKA</sequence>
<dbReference type="InterPro" id="IPR011059">
    <property type="entry name" value="Metal-dep_hydrolase_composite"/>
</dbReference>
<dbReference type="EMBL" id="WUMK01000013">
    <property type="protein sequence ID" value="MXN48931.1"/>
    <property type="molecule type" value="Genomic_DNA"/>
</dbReference>
<evidence type="ECO:0000259" key="1">
    <source>
        <dbReference type="Pfam" id="PF07969"/>
    </source>
</evidence>
<dbReference type="OrthoDB" id="9815027at2"/>
<dbReference type="PANTHER" id="PTHR32027:SF9">
    <property type="entry name" value="BLL3847 PROTEIN"/>
    <property type="match status" value="1"/>
</dbReference>
<dbReference type="InterPro" id="IPR052349">
    <property type="entry name" value="Metallo-hydrolase_Enzymes"/>
</dbReference>
<dbReference type="PROSITE" id="PS51318">
    <property type="entry name" value="TAT"/>
    <property type="match status" value="1"/>
</dbReference>
<accession>A0A6N8SJH2</accession>
<feature type="domain" description="Amidohydrolase 3" evidence="1">
    <location>
        <begin position="231"/>
        <end position="415"/>
    </location>
</feature>
<dbReference type="GO" id="GO:0016814">
    <property type="term" value="F:hydrolase activity, acting on carbon-nitrogen (but not peptide) bonds, in cyclic amidines"/>
    <property type="evidence" value="ECO:0007669"/>
    <property type="project" value="TreeGrafter"/>
</dbReference>
<name>A0A6N8SJH2_9HYPH</name>
<dbReference type="SUPFAM" id="SSF51556">
    <property type="entry name" value="Metallo-dependent hydrolases"/>
    <property type="match status" value="1"/>
</dbReference>
<gene>
    <name evidence="2" type="ORF">GR138_27400</name>
</gene>
<keyword evidence="2" id="KW-0378">Hydrolase</keyword>
<dbReference type="AlphaFoldDB" id="A0A6N8SJH2"/>
<proteinExistence type="predicted"/>
<dbReference type="Proteomes" id="UP000435802">
    <property type="component" value="Unassembled WGS sequence"/>
</dbReference>
<keyword evidence="3" id="KW-1185">Reference proteome</keyword>
<dbReference type="NCBIfam" id="NF005312">
    <property type="entry name" value="PRK06846.1"/>
    <property type="match status" value="1"/>
</dbReference>
<dbReference type="InterPro" id="IPR032466">
    <property type="entry name" value="Metal_Hydrolase"/>
</dbReference>
<dbReference type="SUPFAM" id="SSF51338">
    <property type="entry name" value="Composite domain of metallo-dependent hydrolases"/>
    <property type="match status" value="1"/>
</dbReference>
<evidence type="ECO:0000313" key="2">
    <source>
        <dbReference type="EMBL" id="MXN48931.1"/>
    </source>
</evidence>
<protein>
    <submittedName>
        <fullName evidence="2">Amidohydrolase family protein</fullName>
    </submittedName>
</protein>
<organism evidence="2 3">
    <name type="scientific">Shinella kummerowiae</name>
    <dbReference type="NCBI Taxonomy" id="417745"/>
    <lineage>
        <taxon>Bacteria</taxon>
        <taxon>Pseudomonadati</taxon>
        <taxon>Pseudomonadota</taxon>
        <taxon>Alphaproteobacteria</taxon>
        <taxon>Hyphomicrobiales</taxon>
        <taxon>Rhizobiaceae</taxon>
        <taxon>Shinella</taxon>
    </lineage>
</organism>
<dbReference type="PANTHER" id="PTHR32027">
    <property type="entry name" value="CYTOSINE DEAMINASE"/>
    <property type="match status" value="1"/>
</dbReference>
<dbReference type="CDD" id="cd01293">
    <property type="entry name" value="Bact_CD"/>
    <property type="match status" value="1"/>
</dbReference>
<dbReference type="Gene3D" id="2.30.40.10">
    <property type="entry name" value="Urease, subunit C, domain 1"/>
    <property type="match status" value="1"/>
</dbReference>
<dbReference type="Gene3D" id="3.20.20.140">
    <property type="entry name" value="Metal-dependent hydrolases"/>
    <property type="match status" value="1"/>
</dbReference>
<dbReference type="InterPro" id="IPR013108">
    <property type="entry name" value="Amidohydro_3"/>
</dbReference>